<keyword evidence="7" id="KW-0234">DNA repair</keyword>
<dbReference type="InterPro" id="IPR026362">
    <property type="entry name" value="DEXH_lig_assoc"/>
</dbReference>
<keyword evidence="13" id="KW-1185">Reference proteome</keyword>
<dbReference type="SMART" id="SM00487">
    <property type="entry name" value="DEXDc"/>
    <property type="match status" value="1"/>
</dbReference>
<keyword evidence="1" id="KW-0547">Nucleotide-binding</keyword>
<evidence type="ECO:0000256" key="9">
    <source>
        <dbReference type="ARBA" id="ARBA00093467"/>
    </source>
</evidence>
<evidence type="ECO:0000256" key="1">
    <source>
        <dbReference type="ARBA" id="ARBA00022741"/>
    </source>
</evidence>
<comment type="similarity">
    <text evidence="9">Belongs to the Lhr helicase family. Lhr-Core subfamily.</text>
</comment>
<dbReference type="InterPro" id="IPR013701">
    <property type="entry name" value="Lhr-like_DEAD/DEAH_assoc"/>
</dbReference>
<keyword evidence="6" id="KW-0238">DNA-binding</keyword>
<name>A0A318SXC0_9HYPH</name>
<proteinExistence type="inferred from homology"/>
<keyword evidence="2" id="KW-0227">DNA damage</keyword>
<protein>
    <submittedName>
        <fullName evidence="12">ATP-dependent Lhr-like helicase</fullName>
    </submittedName>
</protein>
<dbReference type="InterPro" id="IPR011545">
    <property type="entry name" value="DEAD/DEAH_box_helicase_dom"/>
</dbReference>
<feature type="domain" description="Helicase C-terminal" evidence="11">
    <location>
        <begin position="260"/>
        <end position="410"/>
    </location>
</feature>
<dbReference type="AlphaFoldDB" id="A0A318SXC0"/>
<dbReference type="GO" id="GO:0004386">
    <property type="term" value="F:helicase activity"/>
    <property type="evidence" value="ECO:0007669"/>
    <property type="project" value="UniProtKB-KW"/>
</dbReference>
<dbReference type="GO" id="GO:0005524">
    <property type="term" value="F:ATP binding"/>
    <property type="evidence" value="ECO:0007669"/>
    <property type="project" value="UniProtKB-KW"/>
</dbReference>
<dbReference type="GO" id="GO:0016887">
    <property type="term" value="F:ATP hydrolysis activity"/>
    <property type="evidence" value="ECO:0007669"/>
    <property type="project" value="TreeGrafter"/>
</dbReference>
<dbReference type="Proteomes" id="UP000247454">
    <property type="component" value="Unassembled WGS sequence"/>
</dbReference>
<dbReference type="SMART" id="SM00490">
    <property type="entry name" value="HELICc"/>
    <property type="match status" value="1"/>
</dbReference>
<keyword evidence="5" id="KW-0067">ATP-binding</keyword>
<reference evidence="12 13" key="1">
    <citation type="submission" date="2018-06" db="EMBL/GenBank/DDBJ databases">
        <title>Genomic Encyclopedia of Type Strains, Phase III (KMG-III): the genomes of soil and plant-associated and newly described type strains.</title>
        <authorList>
            <person name="Whitman W."/>
        </authorList>
    </citation>
    <scope>NUCLEOTIDE SEQUENCE [LARGE SCALE GENOMIC DNA]</scope>
    <source>
        <strain evidence="12 13">ORS 1419</strain>
    </source>
</reference>
<sequence length="841" mass="93261">MTLNAKPAPAEKPFPLPEPFLEWFRAKGWQPRPHQLELLAEAERGRSMLLIAPTGAGKTLAGFLPSLVDLAGRVGRRNRPGVARQGIHTLYISPLKALAVDIHRNLGIPVEEMQLPITVETRTGDTPAHKRQRQKLAPPDILLTTPEQLALLIASKDAERFFAGLRYVVLDELHSLVISKRGHLLSLGLARLRQLKPDMQTIGLSATVAEPDELRRWLVGQDETQPMAGLITVEGGAKPEISILKSAEHIPWAGHSARYALPDIYEAIRRHRTTLLFVNTRSQAEMLFQELWRINEDTLPIALHHGSLDAGQRRKVEQAMAGNSLRAVVATSTLDLGIDWGDVDLVIHVGAPKGASRLAQRIGRANHRMDEPSHAILVPANRFEVMECQAALDANYLGAQDTPPLVEGALDVLAQHVLGMACAAPFNADLLYREIRSAAPYADLPRETFDHILEFVATGGYALKSYERFAKIRKTADGTWRVSHPRIAQAYRLNIGTIVEAPELNVRLTRSGRGKAYGGRVLGKIEEYFLETMAPGDTFLFAGKVLRFEGIRDNECIASNAAGQDAKIPVYAGGRFPLSTYLAGEVRAMLADPERWDALPDQVHEWLEIQRRKSVLPKAGELLVETFPRGSRYYMVAYPFEGRLAHQTLGMLLTRRLERAKARPLGFVATDYSIGVWALRDLGAMFRSGELPLGALFDEDMLGDDLEAWLDESYLLKRTFRNCAVISGLIERRHPGQEKTGRQVTVSTDLIYDVLRTHEPDHILLKATRADAATGLLDIRRLGDMLSRIKGRIVHRSLTQVSPLALPVMLDIGRESVAGEANDVLLAEAADELIREVMGEK</sequence>
<dbReference type="PANTHER" id="PTHR47962:SF3">
    <property type="entry name" value="LARGE ATP-DEPENDENT HELICASE-RELATED PROTEIN"/>
    <property type="match status" value="1"/>
</dbReference>
<organism evidence="12 13">
    <name type="scientific">Phyllobacterium leguminum</name>
    <dbReference type="NCBI Taxonomy" id="314237"/>
    <lineage>
        <taxon>Bacteria</taxon>
        <taxon>Pseudomonadati</taxon>
        <taxon>Pseudomonadota</taxon>
        <taxon>Alphaproteobacteria</taxon>
        <taxon>Hyphomicrobiales</taxon>
        <taxon>Phyllobacteriaceae</taxon>
        <taxon>Phyllobacterium</taxon>
    </lineage>
</organism>
<dbReference type="CDD" id="cd18796">
    <property type="entry name" value="SF2_C_LHR"/>
    <property type="match status" value="1"/>
</dbReference>
<dbReference type="PANTHER" id="PTHR47962">
    <property type="entry name" value="ATP-DEPENDENT HELICASE LHR-RELATED-RELATED"/>
    <property type="match status" value="1"/>
</dbReference>
<evidence type="ECO:0000259" key="11">
    <source>
        <dbReference type="PROSITE" id="PS51194"/>
    </source>
</evidence>
<evidence type="ECO:0000256" key="8">
    <source>
        <dbReference type="ARBA" id="ARBA00023235"/>
    </source>
</evidence>
<keyword evidence="4 12" id="KW-0347">Helicase</keyword>
<dbReference type="InterPro" id="IPR014001">
    <property type="entry name" value="Helicase_ATP-bd"/>
</dbReference>
<evidence type="ECO:0000256" key="7">
    <source>
        <dbReference type="ARBA" id="ARBA00023204"/>
    </source>
</evidence>
<evidence type="ECO:0000256" key="6">
    <source>
        <dbReference type="ARBA" id="ARBA00023125"/>
    </source>
</evidence>
<dbReference type="Pfam" id="PF00270">
    <property type="entry name" value="DEAD"/>
    <property type="match status" value="1"/>
</dbReference>
<dbReference type="PIRSF" id="PIRSF037307">
    <property type="entry name" value="Lhr-like_helic_prd"/>
    <property type="match status" value="1"/>
</dbReference>
<dbReference type="Pfam" id="PF00271">
    <property type="entry name" value="Helicase_C"/>
    <property type="match status" value="1"/>
</dbReference>
<dbReference type="InterPro" id="IPR027417">
    <property type="entry name" value="P-loop_NTPase"/>
</dbReference>
<evidence type="ECO:0000256" key="4">
    <source>
        <dbReference type="ARBA" id="ARBA00022806"/>
    </source>
</evidence>
<dbReference type="Gene3D" id="3.40.50.300">
    <property type="entry name" value="P-loop containing nucleotide triphosphate hydrolases"/>
    <property type="match status" value="2"/>
</dbReference>
<dbReference type="InterPro" id="IPR052511">
    <property type="entry name" value="ATP-dep_Helicase"/>
</dbReference>
<evidence type="ECO:0000313" key="12">
    <source>
        <dbReference type="EMBL" id="PYE86643.1"/>
    </source>
</evidence>
<accession>A0A318SXC0</accession>
<dbReference type="SUPFAM" id="SSF52540">
    <property type="entry name" value="P-loop containing nucleoside triphosphate hydrolases"/>
    <property type="match status" value="1"/>
</dbReference>
<comment type="caution">
    <text evidence="12">The sequence shown here is derived from an EMBL/GenBank/DDBJ whole genome shotgun (WGS) entry which is preliminary data.</text>
</comment>
<dbReference type="Pfam" id="PF08494">
    <property type="entry name" value="DEAD_assoc"/>
    <property type="match status" value="1"/>
</dbReference>
<evidence type="ECO:0000256" key="3">
    <source>
        <dbReference type="ARBA" id="ARBA00022801"/>
    </source>
</evidence>
<keyword evidence="3" id="KW-0378">Hydrolase</keyword>
<feature type="domain" description="Helicase ATP-binding" evidence="10">
    <location>
        <begin position="39"/>
        <end position="226"/>
    </location>
</feature>
<dbReference type="PROSITE" id="PS51192">
    <property type="entry name" value="HELICASE_ATP_BIND_1"/>
    <property type="match status" value="1"/>
</dbReference>
<gene>
    <name evidence="12" type="ORF">C7477_1217</name>
</gene>
<dbReference type="InterPro" id="IPR017170">
    <property type="entry name" value="Lhr-like"/>
</dbReference>
<evidence type="ECO:0000256" key="5">
    <source>
        <dbReference type="ARBA" id="ARBA00022840"/>
    </source>
</evidence>
<dbReference type="GO" id="GO:0003677">
    <property type="term" value="F:DNA binding"/>
    <property type="evidence" value="ECO:0007669"/>
    <property type="project" value="UniProtKB-KW"/>
</dbReference>
<dbReference type="InterPro" id="IPR001650">
    <property type="entry name" value="Helicase_C-like"/>
</dbReference>
<evidence type="ECO:0000259" key="10">
    <source>
        <dbReference type="PROSITE" id="PS51192"/>
    </source>
</evidence>
<dbReference type="InterPro" id="IPR045628">
    <property type="entry name" value="Lhr_WH_dom"/>
</dbReference>
<dbReference type="EMBL" id="QJTF01000021">
    <property type="protein sequence ID" value="PYE86643.1"/>
    <property type="molecule type" value="Genomic_DNA"/>
</dbReference>
<dbReference type="PROSITE" id="PS51194">
    <property type="entry name" value="HELICASE_CTER"/>
    <property type="match status" value="1"/>
</dbReference>
<dbReference type="RefSeq" id="WP_110753687.1">
    <property type="nucleotide sequence ID" value="NZ_QJTF01000021.1"/>
</dbReference>
<evidence type="ECO:0000313" key="13">
    <source>
        <dbReference type="Proteomes" id="UP000247454"/>
    </source>
</evidence>
<dbReference type="NCBIfam" id="TIGR04121">
    <property type="entry name" value="DEXH_lig_assoc"/>
    <property type="match status" value="1"/>
</dbReference>
<evidence type="ECO:0000256" key="2">
    <source>
        <dbReference type="ARBA" id="ARBA00022763"/>
    </source>
</evidence>
<dbReference type="OrthoDB" id="9815222at2"/>
<dbReference type="Pfam" id="PF19306">
    <property type="entry name" value="WHD_Lhr"/>
    <property type="match status" value="1"/>
</dbReference>
<keyword evidence="8" id="KW-0413">Isomerase</keyword>
<dbReference type="GO" id="GO:0006281">
    <property type="term" value="P:DNA repair"/>
    <property type="evidence" value="ECO:0007669"/>
    <property type="project" value="UniProtKB-KW"/>
</dbReference>